<dbReference type="Pfam" id="PF00857">
    <property type="entry name" value="Isochorismatase"/>
    <property type="match status" value="1"/>
</dbReference>
<evidence type="ECO:0000256" key="1">
    <source>
        <dbReference type="ARBA" id="ARBA00022801"/>
    </source>
</evidence>
<dbReference type="GO" id="GO:0016787">
    <property type="term" value="F:hydrolase activity"/>
    <property type="evidence" value="ECO:0007669"/>
    <property type="project" value="UniProtKB-KW"/>
</dbReference>
<dbReference type="InterPro" id="IPR000868">
    <property type="entry name" value="Isochorismatase-like_dom"/>
</dbReference>
<reference evidence="4" key="1">
    <citation type="journal article" date="2019" name="Int. J. Syst. Evol. Microbiol.">
        <title>The Global Catalogue of Microorganisms (GCM) 10K type strain sequencing project: providing services to taxonomists for standard genome sequencing and annotation.</title>
        <authorList>
            <consortium name="The Broad Institute Genomics Platform"/>
            <consortium name="The Broad Institute Genome Sequencing Center for Infectious Disease"/>
            <person name="Wu L."/>
            <person name="Ma J."/>
        </authorList>
    </citation>
    <scope>NUCLEOTIDE SEQUENCE [LARGE SCALE GENOMIC DNA]</scope>
    <source>
        <strain evidence="4">JCM 17657</strain>
    </source>
</reference>
<sequence>MPVTTLDSRTALVVIDLQAGSIGVDMAPHTAADVVARSARLAVAFRDHGLPVVLVNVAAAPGVRTDHNPEGAPFVMPEQALPVVPELGQAGKRITKRTPGAFTGTGLEDYLRSQVVTQVVITGVAATVQQAFELGFHVTTPTDAMSDPDPARHEFSVTHHFPQRAETGSTEDVIALLAARPVTRTASALHRLAKAPDRQPER</sequence>
<feature type="domain" description="Isochorismatase-like" evidence="2">
    <location>
        <begin position="10"/>
        <end position="172"/>
    </location>
</feature>
<dbReference type="CDD" id="cd00431">
    <property type="entry name" value="cysteine_hydrolases"/>
    <property type="match status" value="1"/>
</dbReference>
<keyword evidence="1 3" id="KW-0378">Hydrolase</keyword>
<proteinExistence type="predicted"/>
<name>A0ABP9HQG8_9ACTN</name>
<evidence type="ECO:0000259" key="2">
    <source>
        <dbReference type="Pfam" id="PF00857"/>
    </source>
</evidence>
<dbReference type="Gene3D" id="3.40.50.850">
    <property type="entry name" value="Isochorismatase-like"/>
    <property type="match status" value="1"/>
</dbReference>
<dbReference type="PANTHER" id="PTHR43540:SF7">
    <property type="entry name" value="ISOCHORISMATASE FAMILY PROTEIN YECD"/>
    <property type="match status" value="1"/>
</dbReference>
<comment type="caution">
    <text evidence="3">The sequence shown here is derived from an EMBL/GenBank/DDBJ whole genome shotgun (WGS) entry which is preliminary data.</text>
</comment>
<dbReference type="EMBL" id="BAABIV010000003">
    <property type="protein sequence ID" value="GAA4976236.1"/>
    <property type="molecule type" value="Genomic_DNA"/>
</dbReference>
<dbReference type="InterPro" id="IPR036380">
    <property type="entry name" value="Isochorismatase-like_sf"/>
</dbReference>
<accession>A0ABP9HQG8</accession>
<keyword evidence="4" id="KW-1185">Reference proteome</keyword>
<dbReference type="PANTHER" id="PTHR43540">
    <property type="entry name" value="PEROXYUREIDOACRYLATE/UREIDOACRYLATE AMIDOHYDROLASE-RELATED"/>
    <property type="match status" value="1"/>
</dbReference>
<evidence type="ECO:0000313" key="4">
    <source>
        <dbReference type="Proteomes" id="UP001500610"/>
    </source>
</evidence>
<dbReference type="Proteomes" id="UP001500610">
    <property type="component" value="Unassembled WGS sequence"/>
</dbReference>
<protein>
    <submittedName>
        <fullName evidence="3">Hydrolase</fullName>
    </submittedName>
</protein>
<dbReference type="RefSeq" id="WP_226028909.1">
    <property type="nucleotide sequence ID" value="NZ_BAABIV010000003.1"/>
</dbReference>
<gene>
    <name evidence="3" type="ORF">GCM10023257_11530</name>
</gene>
<dbReference type="SUPFAM" id="SSF52499">
    <property type="entry name" value="Isochorismatase-like hydrolases"/>
    <property type="match status" value="1"/>
</dbReference>
<evidence type="ECO:0000313" key="3">
    <source>
        <dbReference type="EMBL" id="GAA4976236.1"/>
    </source>
</evidence>
<dbReference type="InterPro" id="IPR050272">
    <property type="entry name" value="Isochorismatase-like_hydrls"/>
</dbReference>
<organism evidence="3 4">
    <name type="scientific">Streptomyces hyderabadensis</name>
    <dbReference type="NCBI Taxonomy" id="598549"/>
    <lineage>
        <taxon>Bacteria</taxon>
        <taxon>Bacillati</taxon>
        <taxon>Actinomycetota</taxon>
        <taxon>Actinomycetes</taxon>
        <taxon>Kitasatosporales</taxon>
        <taxon>Streptomycetaceae</taxon>
        <taxon>Streptomyces</taxon>
    </lineage>
</organism>